<accession>A0A4Q5LZ84</accession>
<dbReference type="Gene3D" id="1.20.120.450">
    <property type="entry name" value="dinb family like domain"/>
    <property type="match status" value="1"/>
</dbReference>
<gene>
    <name evidence="1" type="ORF">EWM59_14385</name>
</gene>
<dbReference type="OrthoDB" id="893570at2"/>
<organism evidence="1 2">
    <name type="scientific">Emticicia agri</name>
    <dbReference type="NCBI Taxonomy" id="2492393"/>
    <lineage>
        <taxon>Bacteria</taxon>
        <taxon>Pseudomonadati</taxon>
        <taxon>Bacteroidota</taxon>
        <taxon>Cytophagia</taxon>
        <taxon>Cytophagales</taxon>
        <taxon>Leadbetterellaceae</taxon>
        <taxon>Emticicia</taxon>
    </lineage>
</organism>
<comment type="caution">
    <text evidence="1">The sequence shown here is derived from an EMBL/GenBank/DDBJ whole genome shotgun (WGS) entry which is preliminary data.</text>
</comment>
<dbReference type="RefSeq" id="WP_130021725.1">
    <property type="nucleotide sequence ID" value="NZ_SEWF01000020.1"/>
</dbReference>
<keyword evidence="2" id="KW-1185">Reference proteome</keyword>
<dbReference type="SUPFAM" id="SSF109854">
    <property type="entry name" value="DinB/YfiT-like putative metalloenzymes"/>
    <property type="match status" value="1"/>
</dbReference>
<evidence type="ECO:0000313" key="1">
    <source>
        <dbReference type="EMBL" id="RYU94877.1"/>
    </source>
</evidence>
<dbReference type="Pfam" id="PF07609">
    <property type="entry name" value="DUF1572"/>
    <property type="match status" value="1"/>
</dbReference>
<dbReference type="Proteomes" id="UP000293162">
    <property type="component" value="Unassembled WGS sequence"/>
</dbReference>
<evidence type="ECO:0000313" key="2">
    <source>
        <dbReference type="Proteomes" id="UP000293162"/>
    </source>
</evidence>
<dbReference type="EMBL" id="SEWF01000020">
    <property type="protein sequence ID" value="RYU94877.1"/>
    <property type="molecule type" value="Genomic_DNA"/>
</dbReference>
<dbReference type="InterPro" id="IPR011466">
    <property type="entry name" value="DUF1572"/>
</dbReference>
<dbReference type="AlphaFoldDB" id="A0A4Q5LZ84"/>
<sequence>MLQTELIKLFDRDLLKLKAEIEAYTNEEIIWQVRPEIKNSAGNLCLHLMGNLNHYIGAQLGNTGYIRNRPLEFSDKNVPRATLIQQIEETIQMLREVITNLTDEVLAQNHTEEYNDGQATNEYFLIHLYGHFNYHLGQINYHRRLINQ</sequence>
<dbReference type="InterPro" id="IPR034660">
    <property type="entry name" value="DinB/YfiT-like"/>
</dbReference>
<protein>
    <submittedName>
        <fullName evidence="1">DinB family protein</fullName>
    </submittedName>
</protein>
<reference evidence="1 2" key="1">
    <citation type="submission" date="2019-02" db="EMBL/GenBank/DDBJ databases">
        <title>Bacterial novel species Emticicia sp. 17J42-9 isolated from soil.</title>
        <authorList>
            <person name="Jung H.-Y."/>
        </authorList>
    </citation>
    <scope>NUCLEOTIDE SEQUENCE [LARGE SCALE GENOMIC DNA]</scope>
    <source>
        <strain evidence="1 2">17J42-9</strain>
    </source>
</reference>
<name>A0A4Q5LZ84_9BACT</name>
<proteinExistence type="predicted"/>